<feature type="transmembrane region" description="Helical" evidence="6">
    <location>
        <begin position="269"/>
        <end position="292"/>
    </location>
</feature>
<dbReference type="InterPro" id="IPR050327">
    <property type="entry name" value="Proton-linked_MCT"/>
</dbReference>
<feature type="transmembrane region" description="Helical" evidence="6">
    <location>
        <begin position="144"/>
        <end position="163"/>
    </location>
</feature>
<dbReference type="STRING" id="717606.PaecuDRAFT_4435"/>
<dbReference type="GO" id="GO:0005886">
    <property type="term" value="C:plasma membrane"/>
    <property type="evidence" value="ECO:0007669"/>
    <property type="project" value="UniProtKB-SubCell"/>
</dbReference>
<feature type="domain" description="Major facilitator superfamily (MFS) profile" evidence="7">
    <location>
        <begin position="20"/>
        <end position="416"/>
    </location>
</feature>
<evidence type="ECO:0000256" key="4">
    <source>
        <dbReference type="ARBA" id="ARBA00022989"/>
    </source>
</evidence>
<dbReference type="InterPro" id="IPR020846">
    <property type="entry name" value="MFS_dom"/>
</dbReference>
<name>E0IFJ4_9BACL</name>
<evidence type="ECO:0000313" key="9">
    <source>
        <dbReference type="Proteomes" id="UP000005387"/>
    </source>
</evidence>
<feature type="transmembrane region" description="Helical" evidence="6">
    <location>
        <begin position="299"/>
        <end position="319"/>
    </location>
</feature>
<gene>
    <name evidence="8" type="ORF">PaecuDRAFT_4435</name>
</gene>
<feature type="transmembrane region" description="Helical" evidence="6">
    <location>
        <begin position="357"/>
        <end position="381"/>
    </location>
</feature>
<evidence type="ECO:0000256" key="3">
    <source>
        <dbReference type="ARBA" id="ARBA00022692"/>
    </source>
</evidence>
<evidence type="ECO:0000256" key="1">
    <source>
        <dbReference type="ARBA" id="ARBA00004651"/>
    </source>
</evidence>
<evidence type="ECO:0000256" key="6">
    <source>
        <dbReference type="SAM" id="Phobius"/>
    </source>
</evidence>
<feature type="transmembrane region" description="Helical" evidence="6">
    <location>
        <begin position="175"/>
        <end position="193"/>
    </location>
</feature>
<evidence type="ECO:0000256" key="2">
    <source>
        <dbReference type="ARBA" id="ARBA00022448"/>
    </source>
</evidence>
<dbReference type="RefSeq" id="WP_006040418.1">
    <property type="nucleotide sequence ID" value="NZ_AEDD01000013.1"/>
</dbReference>
<feature type="transmembrane region" description="Helical" evidence="6">
    <location>
        <begin position="325"/>
        <end position="345"/>
    </location>
</feature>
<dbReference type="eggNOG" id="COG2814">
    <property type="taxonomic scope" value="Bacteria"/>
</dbReference>
<sequence>MEHDMQQKMWFKESSYAWFILLFFWIFGFIGSIGRFVLAYYQSDITETLNIGRSFLGVTWSTSILIGALSAPLGGWLVDRYGYKLVIVFSSVLGTLSSTIILLATNPIGYFLGFGVCSGLAGIGATTGYVIITDWFSHHRAKALMILGSAGSLGLAILTPVFVSNKSWLNWIGAYWILFFIGIVFIPLTLLFVHERKHNKDAGAAADAAREDEAISASFANKMRVLYGYLNNRVILVVAFSLFTCGFGMGTVEMHLMAIHQHEHVNAAVFAASLSMLGVLELMGGFTFSYLLDRLNRAAALSALFFMRVAAFFILFMHWESTPLLFSLIFGASYLGAIPGGILLASESLKPQQKFGLQSGVLIMVHQVGGILAGIAGGANFDLLHNYQLLIGINVALSALSMSAYFLVYRYQVKNSHRPITGVVQNG</sequence>
<feature type="transmembrane region" description="Helical" evidence="6">
    <location>
        <begin position="58"/>
        <end position="78"/>
    </location>
</feature>
<dbReference type="AlphaFoldDB" id="E0IFJ4"/>
<feature type="transmembrane region" description="Helical" evidence="6">
    <location>
        <begin position="110"/>
        <end position="132"/>
    </location>
</feature>
<dbReference type="Gene3D" id="1.20.1250.20">
    <property type="entry name" value="MFS general substrate transporter like domains"/>
    <property type="match status" value="1"/>
</dbReference>
<keyword evidence="2" id="KW-0813">Transport</keyword>
<evidence type="ECO:0000313" key="8">
    <source>
        <dbReference type="EMBL" id="EFM08970.1"/>
    </source>
</evidence>
<dbReference type="GO" id="GO:0022857">
    <property type="term" value="F:transmembrane transporter activity"/>
    <property type="evidence" value="ECO:0007669"/>
    <property type="project" value="InterPro"/>
</dbReference>
<dbReference type="EMBL" id="AEDD01000013">
    <property type="protein sequence ID" value="EFM08970.1"/>
    <property type="molecule type" value="Genomic_DNA"/>
</dbReference>
<evidence type="ECO:0000256" key="5">
    <source>
        <dbReference type="ARBA" id="ARBA00023136"/>
    </source>
</evidence>
<keyword evidence="4 6" id="KW-1133">Transmembrane helix</keyword>
<dbReference type="PANTHER" id="PTHR11360">
    <property type="entry name" value="MONOCARBOXYLATE TRANSPORTER"/>
    <property type="match status" value="1"/>
</dbReference>
<dbReference type="PROSITE" id="PS50850">
    <property type="entry name" value="MFS"/>
    <property type="match status" value="1"/>
</dbReference>
<dbReference type="InterPro" id="IPR011701">
    <property type="entry name" value="MFS"/>
</dbReference>
<reference evidence="8 9" key="1">
    <citation type="submission" date="2010-07" db="EMBL/GenBank/DDBJ databases">
        <title>The draft genome of Paenibacillus curdlanolyticus YK9.</title>
        <authorList>
            <consortium name="US DOE Joint Genome Institute (JGI-PGF)"/>
            <person name="Lucas S."/>
            <person name="Copeland A."/>
            <person name="Lapidus A."/>
            <person name="Cheng J.-F."/>
            <person name="Bruce D."/>
            <person name="Goodwin L."/>
            <person name="Pitluck S."/>
            <person name="Land M.L."/>
            <person name="Hauser L."/>
            <person name="Chang Y.-J."/>
            <person name="Jeffries C."/>
            <person name="Anderson I.J."/>
            <person name="Johnson E."/>
            <person name="Loganathan U."/>
            <person name="Mulhopadhyay B."/>
            <person name="Kyrpides N."/>
            <person name="Woyke T.J."/>
        </authorList>
    </citation>
    <scope>NUCLEOTIDE SEQUENCE [LARGE SCALE GENOMIC DNA]</scope>
    <source>
        <strain evidence="8 9">YK9</strain>
    </source>
</reference>
<keyword evidence="3 6" id="KW-0812">Transmembrane</keyword>
<protein>
    <submittedName>
        <fullName evidence="8">Major facilitator superfamily MFS_1</fullName>
    </submittedName>
</protein>
<organism evidence="8 9">
    <name type="scientific">Paenibacillus curdlanolyticus YK9</name>
    <dbReference type="NCBI Taxonomy" id="717606"/>
    <lineage>
        <taxon>Bacteria</taxon>
        <taxon>Bacillati</taxon>
        <taxon>Bacillota</taxon>
        <taxon>Bacilli</taxon>
        <taxon>Bacillales</taxon>
        <taxon>Paenibacillaceae</taxon>
        <taxon>Paenibacillus</taxon>
    </lineage>
</organism>
<feature type="transmembrane region" description="Helical" evidence="6">
    <location>
        <begin position="387"/>
        <end position="408"/>
    </location>
</feature>
<comment type="subcellular location">
    <subcellularLocation>
        <location evidence="1">Cell membrane</location>
        <topology evidence="1">Multi-pass membrane protein</topology>
    </subcellularLocation>
</comment>
<keyword evidence="9" id="KW-1185">Reference proteome</keyword>
<dbReference type="Pfam" id="PF07690">
    <property type="entry name" value="MFS_1"/>
    <property type="match status" value="1"/>
</dbReference>
<dbReference type="InterPro" id="IPR036259">
    <property type="entry name" value="MFS_trans_sf"/>
</dbReference>
<keyword evidence="5 6" id="KW-0472">Membrane</keyword>
<feature type="transmembrane region" description="Helical" evidence="6">
    <location>
        <begin position="85"/>
        <end position="104"/>
    </location>
</feature>
<proteinExistence type="predicted"/>
<accession>E0IFJ4</accession>
<feature type="transmembrane region" description="Helical" evidence="6">
    <location>
        <begin position="16"/>
        <end position="38"/>
    </location>
</feature>
<feature type="transmembrane region" description="Helical" evidence="6">
    <location>
        <begin position="230"/>
        <end position="249"/>
    </location>
</feature>
<dbReference type="Proteomes" id="UP000005387">
    <property type="component" value="Unassembled WGS sequence"/>
</dbReference>
<evidence type="ECO:0000259" key="7">
    <source>
        <dbReference type="PROSITE" id="PS50850"/>
    </source>
</evidence>
<dbReference type="PANTHER" id="PTHR11360:SF284">
    <property type="entry name" value="EG:103B4.3 PROTEIN-RELATED"/>
    <property type="match status" value="1"/>
</dbReference>
<dbReference type="SUPFAM" id="SSF103473">
    <property type="entry name" value="MFS general substrate transporter"/>
    <property type="match status" value="1"/>
</dbReference>